<dbReference type="EMBL" id="JAAOAV010000031">
    <property type="protein sequence ID" value="KAF5609914.1"/>
    <property type="molecule type" value="Genomic_DNA"/>
</dbReference>
<evidence type="ECO:0000313" key="2">
    <source>
        <dbReference type="EMBL" id="KAF5609914.1"/>
    </source>
</evidence>
<keyword evidence="1" id="KW-0472">Membrane</keyword>
<keyword evidence="1" id="KW-0812">Transmembrane</keyword>
<dbReference type="Proteomes" id="UP000547976">
    <property type="component" value="Unassembled WGS sequence"/>
</dbReference>
<dbReference type="OrthoDB" id="193478at2759"/>
<dbReference type="RefSeq" id="XP_036540810.1">
    <property type="nucleotide sequence ID" value="XM_036681603.1"/>
</dbReference>
<evidence type="ECO:0000256" key="1">
    <source>
        <dbReference type="SAM" id="Phobius"/>
    </source>
</evidence>
<feature type="transmembrane region" description="Helical" evidence="1">
    <location>
        <begin position="69"/>
        <end position="90"/>
    </location>
</feature>
<protein>
    <submittedName>
        <fullName evidence="2">Uncharacterized protein</fullName>
    </submittedName>
</protein>
<dbReference type="InterPro" id="IPR018750">
    <property type="entry name" value="DUF2306_membrane"/>
</dbReference>
<keyword evidence="3" id="KW-1185">Reference proteome</keyword>
<evidence type="ECO:0000313" key="3">
    <source>
        <dbReference type="Proteomes" id="UP000547976"/>
    </source>
</evidence>
<organism evidence="2 3">
    <name type="scientific">Gibberella subglutinans</name>
    <name type="common">Fusarium subglutinans</name>
    <dbReference type="NCBI Taxonomy" id="42677"/>
    <lineage>
        <taxon>Eukaryota</taxon>
        <taxon>Fungi</taxon>
        <taxon>Dikarya</taxon>
        <taxon>Ascomycota</taxon>
        <taxon>Pezizomycotina</taxon>
        <taxon>Sordariomycetes</taxon>
        <taxon>Hypocreomycetidae</taxon>
        <taxon>Hypocreales</taxon>
        <taxon>Nectriaceae</taxon>
        <taxon>Fusarium</taxon>
        <taxon>Fusarium fujikuroi species complex</taxon>
    </lineage>
</organism>
<sequence>MAALKTRLGFTTTTSFSLFCIFSGLLFLFSTIHLPYINIDGVFCAKGNLWAVPGECYVFQKPGLMRFGMLLHLVTILPAGALVCFQFIPALRRPKYIKFHRVNGYVVLVLSALGTAAALIIESEAMGGILSNRIGTWTLATLVTTAMVKGYVSIKNKEIEKHRAWMLRAWFWVSTPSPKT</sequence>
<gene>
    <name evidence="2" type="ORF">FSUBG_3695</name>
</gene>
<reference evidence="2 3" key="1">
    <citation type="submission" date="2020-05" db="EMBL/GenBank/DDBJ databases">
        <title>Identification and distribution of gene clusters putatively required for synthesis of sphingolipid metabolism inhibitors in phylogenetically diverse species of the filamentous fungus Fusarium.</title>
        <authorList>
            <person name="Kim H.-S."/>
            <person name="Busman M."/>
            <person name="Brown D.W."/>
            <person name="Divon H."/>
            <person name="Uhlig S."/>
            <person name="Proctor R.H."/>
        </authorList>
    </citation>
    <scope>NUCLEOTIDE SEQUENCE [LARGE SCALE GENOMIC DNA]</scope>
    <source>
        <strain evidence="2 3">NRRL 66333</strain>
    </source>
</reference>
<keyword evidence="1" id="KW-1133">Transmembrane helix</keyword>
<feature type="transmembrane region" description="Helical" evidence="1">
    <location>
        <begin position="134"/>
        <end position="154"/>
    </location>
</feature>
<dbReference type="AlphaFoldDB" id="A0A8H5Q7Z5"/>
<name>A0A8H5Q7Z5_GIBSU</name>
<comment type="caution">
    <text evidence="2">The sequence shown here is derived from an EMBL/GenBank/DDBJ whole genome shotgun (WGS) entry which is preliminary data.</text>
</comment>
<accession>A0A8H5Q7Z5</accession>
<dbReference type="Pfam" id="PF10067">
    <property type="entry name" value="DUF2306"/>
    <property type="match status" value="1"/>
</dbReference>
<proteinExistence type="predicted"/>
<feature type="transmembrane region" description="Helical" evidence="1">
    <location>
        <begin position="12"/>
        <end position="32"/>
    </location>
</feature>
<dbReference type="GeneID" id="59316321"/>
<feature type="transmembrane region" description="Helical" evidence="1">
    <location>
        <begin position="102"/>
        <end position="122"/>
    </location>
</feature>